<dbReference type="RefSeq" id="WP_304575654.1">
    <property type="nucleotide sequence ID" value="NZ_JAUQOO010000018.1"/>
</dbReference>
<name>A0ABT9CUV6_9PSED</name>
<protein>
    <submittedName>
        <fullName evidence="3">Uncharacterized protein</fullName>
    </submittedName>
</protein>
<feature type="transmembrane region" description="Helical" evidence="2">
    <location>
        <begin position="186"/>
        <end position="208"/>
    </location>
</feature>
<reference evidence="3 4" key="1">
    <citation type="submission" date="2023-07" db="EMBL/GenBank/DDBJ databases">
        <title>Identification of four novel Pseudomonas species associated with bacterial leaf spot of cucurbits.</title>
        <authorList>
            <person name="Fullem K.R."/>
        </authorList>
    </citation>
    <scope>NUCLEOTIDE SEQUENCE [LARGE SCALE GENOMIC DNA]</scope>
    <source>
        <strain evidence="3 4">KFB 138</strain>
    </source>
</reference>
<proteinExistence type="predicted"/>
<dbReference type="Proteomes" id="UP001223016">
    <property type="component" value="Unassembled WGS sequence"/>
</dbReference>
<gene>
    <name evidence="3" type="ORF">Q6A51_21070</name>
</gene>
<keyword evidence="2" id="KW-0472">Membrane</keyword>
<feature type="region of interest" description="Disordered" evidence="1">
    <location>
        <begin position="211"/>
        <end position="234"/>
    </location>
</feature>
<evidence type="ECO:0000313" key="4">
    <source>
        <dbReference type="Proteomes" id="UP001223016"/>
    </source>
</evidence>
<feature type="transmembrane region" description="Helical" evidence="2">
    <location>
        <begin position="6"/>
        <end position="32"/>
    </location>
</feature>
<keyword evidence="2" id="KW-0812">Transmembrane</keyword>
<evidence type="ECO:0000313" key="3">
    <source>
        <dbReference type="EMBL" id="MDO7929277.1"/>
    </source>
</evidence>
<sequence length="260" mass="29032">MDSFSIPPTIFIAFGVISAALLAGFFSFLNLVSTKENKVSEFRLSWIDGLREEIASYTAAVQDLVRSAENYSELNRSLYSYQEMIKIDQDYITDTRDSYIEAIENLSKIQLRLNPEHINDSQSHEANLMTHINNARNCFNNENYTGASDCCIDIRNAAAPLLKNTWNLVKGGEDEYKKTRATAQKIIKYGIAALLVCAFLLGSASLIASNTKADRSSDTSQSYQQPQGKAAHKDAESFFKLDPGNLLPFSKKPHLAHEET</sequence>
<dbReference type="EMBL" id="JAUQOO010000018">
    <property type="protein sequence ID" value="MDO7929277.1"/>
    <property type="molecule type" value="Genomic_DNA"/>
</dbReference>
<keyword evidence="4" id="KW-1185">Reference proteome</keyword>
<evidence type="ECO:0000256" key="2">
    <source>
        <dbReference type="SAM" id="Phobius"/>
    </source>
</evidence>
<feature type="compositionally biased region" description="Polar residues" evidence="1">
    <location>
        <begin position="218"/>
        <end position="227"/>
    </location>
</feature>
<evidence type="ECO:0000256" key="1">
    <source>
        <dbReference type="SAM" id="MobiDB-lite"/>
    </source>
</evidence>
<accession>A0ABT9CUV6</accession>
<comment type="caution">
    <text evidence="3">The sequence shown here is derived from an EMBL/GenBank/DDBJ whole genome shotgun (WGS) entry which is preliminary data.</text>
</comment>
<organism evidence="3 4">
    <name type="scientific">Pseudomonas serbiensis</name>
    <dbReference type="NCBI Taxonomy" id="3064350"/>
    <lineage>
        <taxon>Bacteria</taxon>
        <taxon>Pseudomonadati</taxon>
        <taxon>Pseudomonadota</taxon>
        <taxon>Gammaproteobacteria</taxon>
        <taxon>Pseudomonadales</taxon>
        <taxon>Pseudomonadaceae</taxon>
        <taxon>Pseudomonas</taxon>
    </lineage>
</organism>
<keyword evidence="2" id="KW-1133">Transmembrane helix</keyword>